<dbReference type="STRING" id="1499966.U14_05477"/>
<feature type="transmembrane region" description="Helical" evidence="1">
    <location>
        <begin position="381"/>
        <end position="401"/>
    </location>
</feature>
<feature type="transmembrane region" description="Helical" evidence="1">
    <location>
        <begin position="780"/>
        <end position="803"/>
    </location>
</feature>
<keyword evidence="1" id="KW-0812">Transmembrane</keyword>
<evidence type="ECO:0000313" key="3">
    <source>
        <dbReference type="Proteomes" id="UP000030700"/>
    </source>
</evidence>
<feature type="transmembrane region" description="Helical" evidence="1">
    <location>
        <begin position="21"/>
        <end position="39"/>
    </location>
</feature>
<keyword evidence="3" id="KW-1185">Reference proteome</keyword>
<keyword evidence="1" id="KW-0472">Membrane</keyword>
<name>A0A081BS17_9BACT</name>
<dbReference type="PANTHER" id="PTHR38454">
    <property type="entry name" value="INTEGRAL MEMBRANE PROTEIN-RELATED"/>
    <property type="match status" value="1"/>
</dbReference>
<feature type="transmembrane region" description="Helical" evidence="1">
    <location>
        <begin position="158"/>
        <end position="176"/>
    </location>
</feature>
<dbReference type="InterPro" id="IPR018580">
    <property type="entry name" value="Uncharacterised_YfhO"/>
</dbReference>
<feature type="transmembrane region" description="Helical" evidence="1">
    <location>
        <begin position="455"/>
        <end position="475"/>
    </location>
</feature>
<feature type="transmembrane region" description="Helical" evidence="1">
    <location>
        <begin position="183"/>
        <end position="214"/>
    </location>
</feature>
<feature type="transmembrane region" description="Helical" evidence="1">
    <location>
        <begin position="226"/>
        <end position="246"/>
    </location>
</feature>
<dbReference type="EMBL" id="DF820460">
    <property type="protein sequence ID" value="GAK54198.1"/>
    <property type="molecule type" value="Genomic_DNA"/>
</dbReference>
<feature type="transmembrane region" description="Helical" evidence="1">
    <location>
        <begin position="309"/>
        <end position="328"/>
    </location>
</feature>
<gene>
    <name evidence="2" type="ORF">U14_05477</name>
</gene>
<dbReference type="PANTHER" id="PTHR38454:SF1">
    <property type="entry name" value="INTEGRAL MEMBRANE PROTEIN"/>
    <property type="match status" value="1"/>
</dbReference>
<evidence type="ECO:0000313" key="2">
    <source>
        <dbReference type="EMBL" id="GAK54198.1"/>
    </source>
</evidence>
<protein>
    <recommendedName>
        <fullName evidence="4">YfhO family protein</fullName>
    </recommendedName>
</protein>
<evidence type="ECO:0008006" key="4">
    <source>
        <dbReference type="Google" id="ProtNLM"/>
    </source>
</evidence>
<dbReference type="HOGENOM" id="CLU_008305_1_0_0"/>
<sequence length="816" mass="93271">MRLEMQQEQAHSVRKILKEKELYLLVLAGVLFFYRPLFLGETFFFRDLLYDFIPQKQMLLDFASRGEWPLWDIYRHGGQPYFADPNNSVFHPANLLFFVLPFFRAFNLILVGHALLYLIAAYLLTRVLGFSPKASLISAAMYGFCGCTLSLINLYGRFLAMSYLPLLLLGWHLFLLERKRRWFVFSVIFGVLQVLCGAPEVNVICMLTLLGWSLCFPYQQPLLRKLALWLLLNIFVIGIASIQLFPTIEMALHSSRGSGMEYWEFASSSLRLKRLPEIIVPNFFGYVDQLPFETFYWGYILRDGYDYPYILNIYFGAVALLFGLFGGLDSRRDTLLTRPLRRMLLGIFVTALLLSLGRFLPGFTLVYRIPMITLFRYPIKFLLAGLLPLSLLTGYAAEQIFSDSQRNTPLRLALYVCSTFAIALAAVFALIPAFADLAMQFFFEHAPDEFMTESLRQALTHVAAVLLLTTLCVWMMPSRTRLAQWGLAGIILFDLLFAGMNINPSTPEKMLTEIPPAVQVVRQQIGGGRLFRMDSPQDIQLYASSSDIIWSFRWGLETLDRYFGAFYRLPVIFHDDYVGLAQRHIVNLKGMAKTLPWSQKLPILNMSGVTAIITPERLQIDGLEHVSELPNRSNALFHLYHLNASRIHFVTSWETAQTDEDTISRVAFSSFNPTRQVVLHPYQPPMLFERLSRWQADLPTFPASRQQECVAAEITRKTETSHAAEFQVTSSCEGFLVFSEPFYPGWRVYANGERLPIYRANLAFSAVYLPQGTFHIERRYLPLSLFFGAIVSVGFLGIGGVFLSRRSIGASRQKNN</sequence>
<keyword evidence="1" id="KW-1133">Transmembrane helix</keyword>
<feature type="transmembrane region" description="Helical" evidence="1">
    <location>
        <begin position="413"/>
        <end position="435"/>
    </location>
</feature>
<dbReference type="AlphaFoldDB" id="A0A081BS17"/>
<evidence type="ECO:0000256" key="1">
    <source>
        <dbReference type="SAM" id="Phobius"/>
    </source>
</evidence>
<feature type="transmembrane region" description="Helical" evidence="1">
    <location>
        <begin position="340"/>
        <end position="361"/>
    </location>
</feature>
<feature type="transmembrane region" description="Helical" evidence="1">
    <location>
        <begin position="136"/>
        <end position="152"/>
    </location>
</feature>
<dbReference type="Proteomes" id="UP000030700">
    <property type="component" value="Unassembled WGS sequence"/>
</dbReference>
<dbReference type="Pfam" id="PF09586">
    <property type="entry name" value="YfhO"/>
    <property type="match status" value="1"/>
</dbReference>
<accession>A0A081BS17</accession>
<feature type="transmembrane region" description="Helical" evidence="1">
    <location>
        <begin position="95"/>
        <end position="124"/>
    </location>
</feature>
<proteinExistence type="predicted"/>
<organism evidence="2">
    <name type="scientific">Candidatus Moduliflexus flocculans</name>
    <dbReference type="NCBI Taxonomy" id="1499966"/>
    <lineage>
        <taxon>Bacteria</taxon>
        <taxon>Candidatus Moduliflexota</taxon>
        <taxon>Candidatus Moduliflexia</taxon>
        <taxon>Candidatus Moduliflexales</taxon>
        <taxon>Candidatus Moduliflexaceae</taxon>
    </lineage>
</organism>
<reference evidence="2" key="1">
    <citation type="journal article" date="2015" name="PeerJ">
        <title>First genomic representation of candidate bacterial phylum KSB3 points to enhanced environmental sensing as a trigger of wastewater bulking.</title>
        <authorList>
            <person name="Sekiguchi Y."/>
            <person name="Ohashi A."/>
            <person name="Parks D.H."/>
            <person name="Yamauchi T."/>
            <person name="Tyson G.W."/>
            <person name="Hugenholtz P."/>
        </authorList>
    </citation>
    <scope>NUCLEOTIDE SEQUENCE [LARGE SCALE GENOMIC DNA]</scope>
</reference>